<sequence length="370" mass="41475">MKKMLLAINVGWYFDLHWMERVESEMTQGFTVEICTSKHTGRFSGTCHEVEIKRSSIGLVNNIKTLLQDVRIVCKTKPDLLHTITIKPNIMFGLIALFLNKPIVLTLPGLGYVFSSKSVKNTILANVILKLYKLISLNKKAIFVFENKADQILFKKNNVCSEHNSAVVPGSGVDINKYKPKKSTQSQDQRLYLLFAARLLKNKGLLQLVEAVETLNRGSFDISLSVAGLIDDDANDRIEPSYLEQLHQEGKINWLGQVSNMEDILPEHDVVVLPTSYGEGIPRVLIEANACGKPVITTNVSGCNEFVIDGVNGIVIQDNSVDSIVSGIKRLVDANKRTEMGQNGRKRVINYYSFQCVINAYKEIYQRVKL</sequence>
<dbReference type="Pfam" id="PF00534">
    <property type="entry name" value="Glycos_transf_1"/>
    <property type="match status" value="1"/>
</dbReference>
<dbReference type="EMBL" id="JANEYT010000017">
    <property type="protein sequence ID" value="MCQ1058339.1"/>
    <property type="molecule type" value="Genomic_DNA"/>
</dbReference>
<gene>
    <name evidence="3" type="ORF">NHN17_09740</name>
</gene>
<keyword evidence="4" id="KW-1185">Reference proteome</keyword>
<evidence type="ECO:0000313" key="4">
    <source>
        <dbReference type="Proteomes" id="UP001524460"/>
    </source>
</evidence>
<dbReference type="Pfam" id="PF13477">
    <property type="entry name" value="Glyco_trans_4_2"/>
    <property type="match status" value="1"/>
</dbReference>
<dbReference type="Gene3D" id="3.40.50.2000">
    <property type="entry name" value="Glycogen Phosphorylase B"/>
    <property type="match status" value="2"/>
</dbReference>
<dbReference type="InterPro" id="IPR028098">
    <property type="entry name" value="Glyco_trans_4-like_N"/>
</dbReference>
<dbReference type="SUPFAM" id="SSF53756">
    <property type="entry name" value="UDP-Glycosyltransferase/glycogen phosphorylase"/>
    <property type="match status" value="1"/>
</dbReference>
<dbReference type="PANTHER" id="PTHR12526">
    <property type="entry name" value="GLYCOSYLTRANSFERASE"/>
    <property type="match status" value="1"/>
</dbReference>
<feature type="domain" description="Glycosyl transferase family 1" evidence="1">
    <location>
        <begin position="181"/>
        <end position="347"/>
    </location>
</feature>
<dbReference type="Proteomes" id="UP001524460">
    <property type="component" value="Unassembled WGS sequence"/>
</dbReference>
<name>A0ABT1N100_9GAMM</name>
<protein>
    <submittedName>
        <fullName evidence="3">Glycosyltransferase family 4 protein</fullName>
    </submittedName>
</protein>
<evidence type="ECO:0000259" key="1">
    <source>
        <dbReference type="Pfam" id="PF00534"/>
    </source>
</evidence>
<proteinExistence type="predicted"/>
<accession>A0ABT1N100</accession>
<dbReference type="CDD" id="cd03808">
    <property type="entry name" value="GT4_CapM-like"/>
    <property type="match status" value="1"/>
</dbReference>
<dbReference type="RefSeq" id="WP_255042201.1">
    <property type="nucleotide sequence ID" value="NZ_JANEYT010000017.1"/>
</dbReference>
<dbReference type="PANTHER" id="PTHR12526:SF638">
    <property type="entry name" value="SPORE COAT PROTEIN SA"/>
    <property type="match status" value="1"/>
</dbReference>
<feature type="domain" description="Glycosyltransferase subfamily 4-like N-terminal" evidence="2">
    <location>
        <begin position="3"/>
        <end position="132"/>
    </location>
</feature>
<dbReference type="InterPro" id="IPR001296">
    <property type="entry name" value="Glyco_trans_1"/>
</dbReference>
<evidence type="ECO:0000313" key="3">
    <source>
        <dbReference type="EMBL" id="MCQ1058339.1"/>
    </source>
</evidence>
<organism evidence="3 4">
    <name type="scientific">Photobacterium pectinilyticum</name>
    <dbReference type="NCBI Taxonomy" id="2906793"/>
    <lineage>
        <taxon>Bacteria</taxon>
        <taxon>Pseudomonadati</taxon>
        <taxon>Pseudomonadota</taxon>
        <taxon>Gammaproteobacteria</taxon>
        <taxon>Vibrionales</taxon>
        <taxon>Vibrionaceae</taxon>
        <taxon>Photobacterium</taxon>
    </lineage>
</organism>
<reference evidence="3 4" key="1">
    <citation type="submission" date="2022-07" db="EMBL/GenBank/DDBJ databases">
        <title>Photobacterium pectinilyticum sp. nov., a marine bacterium isolated from surface seawater of Qingdao offshore.</title>
        <authorList>
            <person name="Wang X."/>
        </authorList>
    </citation>
    <scope>NUCLEOTIDE SEQUENCE [LARGE SCALE GENOMIC DNA]</scope>
    <source>
        <strain evidence="3 4">ZSDE20</strain>
    </source>
</reference>
<comment type="caution">
    <text evidence="3">The sequence shown here is derived from an EMBL/GenBank/DDBJ whole genome shotgun (WGS) entry which is preliminary data.</text>
</comment>
<evidence type="ECO:0000259" key="2">
    <source>
        <dbReference type="Pfam" id="PF13477"/>
    </source>
</evidence>